<dbReference type="Pfam" id="PF00753">
    <property type="entry name" value="Lactamase_B"/>
    <property type="match status" value="1"/>
</dbReference>
<dbReference type="GO" id="GO:0005886">
    <property type="term" value="C:plasma membrane"/>
    <property type="evidence" value="ECO:0007669"/>
    <property type="project" value="UniProtKB-SubCell"/>
</dbReference>
<feature type="transmembrane region" description="Helical" evidence="6">
    <location>
        <begin position="64"/>
        <end position="85"/>
    </location>
</feature>
<evidence type="ECO:0000259" key="7">
    <source>
        <dbReference type="SMART" id="SM00849"/>
    </source>
</evidence>
<dbReference type="SUPFAM" id="SSF56281">
    <property type="entry name" value="Metallo-hydrolase/oxidoreductase"/>
    <property type="match status" value="1"/>
</dbReference>
<dbReference type="Proteomes" id="UP001329313">
    <property type="component" value="Chromosome"/>
</dbReference>
<feature type="transmembrane region" description="Helical" evidence="6">
    <location>
        <begin position="33"/>
        <end position="52"/>
    </location>
</feature>
<dbReference type="RefSeq" id="WP_330171755.1">
    <property type="nucleotide sequence ID" value="NZ_CP137080.1"/>
</dbReference>
<feature type="transmembrane region" description="Helical" evidence="6">
    <location>
        <begin position="7"/>
        <end position="27"/>
    </location>
</feature>
<keyword evidence="5 6" id="KW-0472">Membrane</keyword>
<keyword evidence="3 6" id="KW-0812">Transmembrane</keyword>
<evidence type="ECO:0000313" key="9">
    <source>
        <dbReference type="Proteomes" id="UP001329313"/>
    </source>
</evidence>
<feature type="transmembrane region" description="Helical" evidence="6">
    <location>
        <begin position="325"/>
        <end position="342"/>
    </location>
</feature>
<name>A0AAU0MJ47_9MICO</name>
<dbReference type="EMBL" id="CP137080">
    <property type="protein sequence ID" value="WOQ70686.1"/>
    <property type="molecule type" value="Genomic_DNA"/>
</dbReference>
<keyword evidence="4 6" id="KW-1133">Transmembrane helix</keyword>
<feature type="transmembrane region" description="Helical" evidence="6">
    <location>
        <begin position="404"/>
        <end position="429"/>
    </location>
</feature>
<evidence type="ECO:0000313" key="8">
    <source>
        <dbReference type="EMBL" id="WOQ70686.1"/>
    </source>
</evidence>
<dbReference type="InterPro" id="IPR001279">
    <property type="entry name" value="Metallo-B-lactamas"/>
</dbReference>
<keyword evidence="2" id="KW-1003">Cell membrane</keyword>
<feature type="transmembrane region" description="Helical" evidence="6">
    <location>
        <begin position="278"/>
        <end position="296"/>
    </location>
</feature>
<evidence type="ECO:0000256" key="5">
    <source>
        <dbReference type="ARBA" id="ARBA00023136"/>
    </source>
</evidence>
<dbReference type="PANTHER" id="PTHR30619:SF1">
    <property type="entry name" value="RECOMBINATION PROTEIN 2"/>
    <property type="match status" value="1"/>
</dbReference>
<dbReference type="NCBIfam" id="TIGR00360">
    <property type="entry name" value="ComEC_N-term"/>
    <property type="match status" value="1"/>
</dbReference>
<evidence type="ECO:0000256" key="3">
    <source>
        <dbReference type="ARBA" id="ARBA00022692"/>
    </source>
</evidence>
<dbReference type="SMART" id="SM00849">
    <property type="entry name" value="Lactamase_B"/>
    <property type="match status" value="1"/>
</dbReference>
<feature type="transmembrane region" description="Helical" evidence="6">
    <location>
        <begin position="348"/>
        <end position="365"/>
    </location>
</feature>
<evidence type="ECO:0000256" key="4">
    <source>
        <dbReference type="ARBA" id="ARBA00022989"/>
    </source>
</evidence>
<keyword evidence="9" id="KW-1185">Reference proteome</keyword>
<evidence type="ECO:0000256" key="2">
    <source>
        <dbReference type="ARBA" id="ARBA00022475"/>
    </source>
</evidence>
<protein>
    <submittedName>
        <fullName evidence="8">ComEC/Rec2 family competence protein</fullName>
    </submittedName>
</protein>
<dbReference type="AlphaFoldDB" id="A0AAU0MJ47"/>
<reference evidence="8 9" key="1">
    <citation type="submission" date="2023-10" db="EMBL/GenBank/DDBJ databases">
        <title>Y20.</title>
        <authorList>
            <person name="Zhang G."/>
            <person name="Ding Y."/>
        </authorList>
    </citation>
    <scope>NUCLEOTIDE SEQUENCE [LARGE SCALE GENOMIC DNA]</scope>
    <source>
        <strain evidence="8 9">Y20</strain>
    </source>
</reference>
<dbReference type="InterPro" id="IPR036866">
    <property type="entry name" value="RibonucZ/Hydroxyglut_hydro"/>
</dbReference>
<feature type="transmembrane region" description="Helical" evidence="6">
    <location>
        <begin position="501"/>
        <end position="520"/>
    </location>
</feature>
<sequence>MTAPDRAAVWSAIAVTGAVWAAASLAIHVEDAGAVLAAACLPGAVLALAGAWWSSSRSRAPAGVVLLVAALALAPAGAAGASVAIGKGVRGAAQELVNGSGRAVELRATVTTKVEPTEHGGTRFDARVSRLRVGDRAISAPLAVRVIAGADSGEHSDAVAGWGAVVDVRGRAIPAGPGERAVVIVFADEVELRETPGGLLGTTADLRAGLREVATALPGPGGGLLPGLAIGDTAGVDPSLRDQMQGASLTHLTAVSGANCAIVVALVYGAARALRAPRALRLSAAGFALAGFVALVTPEPSVVRAATMAAIALIALAWGRPAAGLRALVLAVVVILVLDPWLAASLGFALSAAATASLLLLAAPLTRGLARWMPRPLAAALAIPLSAQLVCGPLVLLVDPVVPIYGVPANLLAGPAAPLATIVGLLACLAQPVPPLAVALAWVAWVPSAWIAAAAEVFSTLPGARAPWPLGAAGMILLAAIGVTIVVAIGPTPRRAPRMRALAGIATAILVGTTAGWVLLARPLAPLTVPEDWSVAQCDVGQGDAVLLRSSDRIALIDTGPDPSALRGCLDRLGVGRIDLLVLTHFDLDHVGAVDAVEVGAATHVLHAPASEDDERRLLARLAARGATLQEGRKGARGALGAASWHVLWPEAGRTRFDPGNDTSVVIEVERDGEGMPRGLYLGDLSAEPQRALEPSLRGAYDIVKVAHHGSADQQPSLYERAGATLGLVGVGADNDYGHPRQEILDILAATGTTVARSDADGLVLVDVEADGVRVWREHVGVGGDE</sequence>
<dbReference type="InterPro" id="IPR004477">
    <property type="entry name" value="ComEC_N"/>
</dbReference>
<comment type="subcellular location">
    <subcellularLocation>
        <location evidence="1">Cell membrane</location>
        <topology evidence="1">Multi-pass membrane protein</topology>
    </subcellularLocation>
</comment>
<feature type="domain" description="Metallo-beta-lactamase" evidence="7">
    <location>
        <begin position="542"/>
        <end position="708"/>
    </location>
</feature>
<organism evidence="8 9">
    <name type="scientific">Microbacterium limosum</name>
    <dbReference type="NCBI Taxonomy" id="3079935"/>
    <lineage>
        <taxon>Bacteria</taxon>
        <taxon>Bacillati</taxon>
        <taxon>Actinomycetota</taxon>
        <taxon>Actinomycetes</taxon>
        <taxon>Micrococcales</taxon>
        <taxon>Microbacteriaceae</taxon>
        <taxon>Microbacterium</taxon>
    </lineage>
</organism>
<evidence type="ECO:0000256" key="6">
    <source>
        <dbReference type="SAM" id="Phobius"/>
    </source>
</evidence>
<dbReference type="PANTHER" id="PTHR30619">
    <property type="entry name" value="DNA INTERNALIZATION/COMPETENCE PROTEIN COMEC/REC2"/>
    <property type="match status" value="1"/>
</dbReference>
<accession>A0AAU0MJ47</accession>
<gene>
    <name evidence="8" type="ORF">RYJ27_05695</name>
</gene>
<feature type="transmembrane region" description="Helical" evidence="6">
    <location>
        <begin position="377"/>
        <end position="398"/>
    </location>
</feature>
<dbReference type="KEGG" id="mliy:RYJ27_05695"/>
<evidence type="ECO:0000256" key="1">
    <source>
        <dbReference type="ARBA" id="ARBA00004651"/>
    </source>
</evidence>
<dbReference type="InterPro" id="IPR052159">
    <property type="entry name" value="Competence_DNA_uptake"/>
</dbReference>
<feature type="transmembrane region" description="Helical" evidence="6">
    <location>
        <begin position="470"/>
        <end position="489"/>
    </location>
</feature>
<feature type="transmembrane region" description="Helical" evidence="6">
    <location>
        <begin position="302"/>
        <end position="318"/>
    </location>
</feature>
<feature type="transmembrane region" description="Helical" evidence="6">
    <location>
        <begin position="249"/>
        <end position="271"/>
    </location>
</feature>
<dbReference type="Pfam" id="PF03772">
    <property type="entry name" value="Competence"/>
    <property type="match status" value="1"/>
</dbReference>
<dbReference type="Gene3D" id="3.60.15.10">
    <property type="entry name" value="Ribonuclease Z/Hydroxyacylglutathione hydrolase-like"/>
    <property type="match status" value="1"/>
</dbReference>
<feature type="transmembrane region" description="Helical" evidence="6">
    <location>
        <begin position="436"/>
        <end position="458"/>
    </location>
</feature>
<proteinExistence type="predicted"/>